<evidence type="ECO:0000256" key="3">
    <source>
        <dbReference type="SAM" id="SignalP"/>
    </source>
</evidence>
<name>A0A2W7RFH8_9BACT</name>
<reference evidence="5 6" key="1">
    <citation type="submission" date="2018-06" db="EMBL/GenBank/DDBJ databases">
        <title>Genomic Encyclopedia of Archaeal and Bacterial Type Strains, Phase II (KMG-II): from individual species to whole genera.</title>
        <authorList>
            <person name="Goeker M."/>
        </authorList>
    </citation>
    <scope>NUCLEOTIDE SEQUENCE [LARGE SCALE GENOMIC DNA]</scope>
    <source>
        <strain evidence="5 6">DSM 19830</strain>
    </source>
</reference>
<dbReference type="SUPFAM" id="SSF50939">
    <property type="entry name" value="Sialidases"/>
    <property type="match status" value="1"/>
</dbReference>
<dbReference type="RefSeq" id="WP_111316186.1">
    <property type="nucleotide sequence ID" value="NZ_QKZT01000001.1"/>
</dbReference>
<dbReference type="PROSITE" id="PS51257">
    <property type="entry name" value="PROKAR_LIPOPROTEIN"/>
    <property type="match status" value="1"/>
</dbReference>
<dbReference type="InterPro" id="IPR015943">
    <property type="entry name" value="WD40/YVTN_repeat-like_dom_sf"/>
</dbReference>
<dbReference type="InterPro" id="IPR028203">
    <property type="entry name" value="PSII_CF48-like_dom"/>
</dbReference>
<feature type="domain" description="Photosynthesis system II assembly factor Ycf48/Hcf136-like" evidence="4">
    <location>
        <begin position="30"/>
        <end position="119"/>
    </location>
</feature>
<dbReference type="Pfam" id="PF14870">
    <property type="entry name" value="PSII_BNR"/>
    <property type="match status" value="1"/>
</dbReference>
<sequence length="344" mass="36806">MIKRKLLALSLLIALFSCKNSDEELADKPSGWEILETPVESSLRGLSPLTSEIAWASGSNGVWLRTIDAGKTWDHGVIAGLDSVDFRSIHAFDAMTAIVVSAGQPAVIYKTQDGGQTWELKHQENEFAFLDGISFSSASRGFVVGDPFEGKWTILQTANHGKSWYLVDSLPAAAVGEAAFAASATSLLAEGNELWLGTGGSESNLHYSKDMGASWEKFTSPFIQGESSQGIFSITSMGGGDIVGVGGDYLNEEMQENIAGIYVSNKKEWVLPQSGPGGYRSGVVYFHKQKWLIAVGPSGSDYSLDAGITWQPISEDGFHAVKIGHADGSVWASGAKGKIAKLKY</sequence>
<keyword evidence="2" id="KW-0604">Photosystem II</keyword>
<evidence type="ECO:0000313" key="5">
    <source>
        <dbReference type="EMBL" id="PZX57876.1"/>
    </source>
</evidence>
<organism evidence="5 6">
    <name type="scientific">Algoriphagus chordae</name>
    <dbReference type="NCBI Taxonomy" id="237019"/>
    <lineage>
        <taxon>Bacteria</taxon>
        <taxon>Pseudomonadati</taxon>
        <taxon>Bacteroidota</taxon>
        <taxon>Cytophagia</taxon>
        <taxon>Cytophagales</taxon>
        <taxon>Cyclobacteriaceae</taxon>
        <taxon>Algoriphagus</taxon>
    </lineage>
</organism>
<keyword evidence="3" id="KW-0732">Signal</keyword>
<evidence type="ECO:0000256" key="2">
    <source>
        <dbReference type="ARBA" id="ARBA00023276"/>
    </source>
</evidence>
<evidence type="ECO:0000259" key="4">
    <source>
        <dbReference type="Pfam" id="PF14870"/>
    </source>
</evidence>
<comment type="caution">
    <text evidence="5">The sequence shown here is derived from an EMBL/GenBank/DDBJ whole genome shotgun (WGS) entry which is preliminary data.</text>
</comment>
<dbReference type="AlphaFoldDB" id="A0A2W7RFH8"/>
<dbReference type="OrthoDB" id="9813892at2"/>
<keyword evidence="6" id="KW-1185">Reference proteome</keyword>
<evidence type="ECO:0000313" key="6">
    <source>
        <dbReference type="Proteomes" id="UP000248882"/>
    </source>
</evidence>
<protein>
    <submittedName>
        <fullName evidence="5">Photosynthesis system II assembly factor YCF48-like protein</fullName>
    </submittedName>
</protein>
<feature type="signal peptide" evidence="3">
    <location>
        <begin position="1"/>
        <end position="21"/>
    </location>
</feature>
<dbReference type="Gene3D" id="2.130.10.10">
    <property type="entry name" value="YVTN repeat-like/Quinoprotein amine dehydrogenase"/>
    <property type="match status" value="1"/>
</dbReference>
<gene>
    <name evidence="5" type="ORF">LV85_00058</name>
</gene>
<dbReference type="InterPro" id="IPR036278">
    <property type="entry name" value="Sialidase_sf"/>
</dbReference>
<proteinExistence type="predicted"/>
<feature type="chain" id="PRO_5016089686" evidence="3">
    <location>
        <begin position="22"/>
        <end position="344"/>
    </location>
</feature>
<keyword evidence="1" id="KW-0602">Photosynthesis</keyword>
<dbReference type="PANTHER" id="PTHR47199">
    <property type="entry name" value="PHOTOSYSTEM II STABILITY/ASSEMBLY FACTOR HCF136, CHLOROPLASTIC"/>
    <property type="match status" value="1"/>
</dbReference>
<dbReference type="Proteomes" id="UP000248882">
    <property type="component" value="Unassembled WGS sequence"/>
</dbReference>
<dbReference type="EMBL" id="QKZT01000001">
    <property type="protein sequence ID" value="PZX57876.1"/>
    <property type="molecule type" value="Genomic_DNA"/>
</dbReference>
<dbReference type="GO" id="GO:0015979">
    <property type="term" value="P:photosynthesis"/>
    <property type="evidence" value="ECO:0007669"/>
    <property type="project" value="UniProtKB-KW"/>
</dbReference>
<evidence type="ECO:0000256" key="1">
    <source>
        <dbReference type="ARBA" id="ARBA00022531"/>
    </source>
</evidence>
<dbReference type="GO" id="GO:0009523">
    <property type="term" value="C:photosystem II"/>
    <property type="evidence" value="ECO:0007669"/>
    <property type="project" value="UniProtKB-KW"/>
</dbReference>
<accession>A0A2W7RFH8</accession>
<dbReference type="PANTHER" id="PTHR47199:SF2">
    <property type="entry name" value="PHOTOSYSTEM II STABILITY_ASSEMBLY FACTOR HCF136, CHLOROPLASTIC"/>
    <property type="match status" value="1"/>
</dbReference>